<organism evidence="4 5">
    <name type="scientific">Fibroporia radiculosa</name>
    <dbReference type="NCBI Taxonomy" id="599839"/>
    <lineage>
        <taxon>Eukaryota</taxon>
        <taxon>Fungi</taxon>
        <taxon>Dikarya</taxon>
        <taxon>Basidiomycota</taxon>
        <taxon>Agaricomycotina</taxon>
        <taxon>Agaricomycetes</taxon>
        <taxon>Polyporales</taxon>
        <taxon>Fibroporiaceae</taxon>
        <taxon>Fibroporia</taxon>
    </lineage>
</organism>
<dbReference type="GO" id="GO:0036503">
    <property type="term" value="P:ERAD pathway"/>
    <property type="evidence" value="ECO:0007669"/>
    <property type="project" value="TreeGrafter"/>
</dbReference>
<feature type="domain" description="J" evidence="3">
    <location>
        <begin position="76"/>
        <end position="139"/>
    </location>
</feature>
<dbReference type="GO" id="GO:0051787">
    <property type="term" value="F:misfolded protein binding"/>
    <property type="evidence" value="ECO:0007669"/>
    <property type="project" value="TreeGrafter"/>
</dbReference>
<accession>J4I0N3</accession>
<evidence type="ECO:0000313" key="4">
    <source>
        <dbReference type="EMBL" id="CCM05212.1"/>
    </source>
</evidence>
<evidence type="ECO:0000313" key="5">
    <source>
        <dbReference type="Proteomes" id="UP000006352"/>
    </source>
</evidence>
<feature type="compositionally biased region" description="Pro residues" evidence="2">
    <location>
        <begin position="387"/>
        <end position="397"/>
    </location>
</feature>
<dbReference type="SUPFAM" id="SSF46565">
    <property type="entry name" value="Chaperone J-domain"/>
    <property type="match status" value="1"/>
</dbReference>
<dbReference type="Pfam" id="PF00226">
    <property type="entry name" value="DnaJ"/>
    <property type="match status" value="1"/>
</dbReference>
<dbReference type="PROSITE" id="PS50076">
    <property type="entry name" value="DNAJ_2"/>
    <property type="match status" value="1"/>
</dbReference>
<protein>
    <recommendedName>
        <fullName evidence="3">J domain-containing protein</fullName>
    </recommendedName>
</protein>
<dbReference type="Proteomes" id="UP000006352">
    <property type="component" value="Unassembled WGS sequence"/>
</dbReference>
<reference evidence="4 5" key="1">
    <citation type="journal article" date="2012" name="Appl. Environ. Microbiol.">
        <title>Short-read sequencing for genomic analysis of the brown rot fungus Fibroporia radiculosa.</title>
        <authorList>
            <person name="Tang J.D."/>
            <person name="Perkins A.D."/>
            <person name="Sonstegard T.S."/>
            <person name="Schroeder S.G."/>
            <person name="Burgess S.C."/>
            <person name="Diehl S.V."/>
        </authorList>
    </citation>
    <scope>NUCLEOTIDE SEQUENCE [LARGE SCALE GENOMIC DNA]</scope>
    <source>
        <strain evidence="4 5">TFFH 294</strain>
    </source>
</reference>
<dbReference type="PANTHER" id="PTHR44360">
    <property type="entry name" value="DNAJ HOMOLOG SUBFAMILY B MEMBER 9"/>
    <property type="match status" value="1"/>
</dbReference>
<dbReference type="OrthoDB" id="10250354at2759"/>
<keyword evidence="1" id="KW-0143">Chaperone</keyword>
<dbReference type="InterPro" id="IPR036869">
    <property type="entry name" value="J_dom_sf"/>
</dbReference>
<dbReference type="EMBL" id="HE797182">
    <property type="protein sequence ID" value="CCM05212.1"/>
    <property type="molecule type" value="Genomic_DNA"/>
</dbReference>
<feature type="region of interest" description="Disordered" evidence="2">
    <location>
        <begin position="380"/>
        <end position="431"/>
    </location>
</feature>
<gene>
    <name evidence="4" type="ORF">FIBRA_07422</name>
</gene>
<dbReference type="Gene3D" id="1.10.287.110">
    <property type="entry name" value="DnaJ domain"/>
    <property type="match status" value="1"/>
</dbReference>
<sequence length="431" mass="48131">MLNSVLSFVGWSILPNLITTRLLPVFHQLYQNILHRPVPAPNTPLYKQHVRYVYAFTVTAYLLYDLQQAVSSMQPNYYELLGAKPMADENELKLAFRQFARKNHPDRAGPDGEEVFMEVRDAFEKLKNPITRFAYDRFGPSAMQWTHCSTLREYVHHGLMQSAGFYIASLCLLFLISSIGKPSYVAFWRYLLFAAVFAYELKLILSPSTSTTSISLPSLFLTTSGSSNNSSIFGWLWPEKVAYQHVRFLHSLFTSLSIALSRVAPVLYPPQDDSTDLRRLHGVLEQIRMLAGLLNRDVHTQIQAELHAVHGPKTCTQPTGATLAHLPPCENPADEVIDLLTEEMEHMVIERHLLDGGPLKNALDAAVEQGRRAADQQATLAGTGMPSPTPSPPPQPPGKSSLRNLQFPLTSPVNLVDSSEGGYVRGRSVSY</sequence>
<dbReference type="PANTHER" id="PTHR44360:SF1">
    <property type="entry name" value="DNAJ HOMOLOG SUBFAMILY B MEMBER 9"/>
    <property type="match status" value="1"/>
</dbReference>
<dbReference type="CDD" id="cd06257">
    <property type="entry name" value="DnaJ"/>
    <property type="match status" value="1"/>
</dbReference>
<name>J4I0N3_9APHY</name>
<proteinExistence type="predicted"/>
<dbReference type="GO" id="GO:0051087">
    <property type="term" value="F:protein-folding chaperone binding"/>
    <property type="evidence" value="ECO:0007669"/>
    <property type="project" value="TreeGrafter"/>
</dbReference>
<dbReference type="HOGENOM" id="CLU_043818_1_0_1"/>
<dbReference type="InterPro" id="IPR001623">
    <property type="entry name" value="DnaJ_domain"/>
</dbReference>
<dbReference type="STRING" id="599839.J4I0N3"/>
<evidence type="ECO:0000256" key="1">
    <source>
        <dbReference type="ARBA" id="ARBA00023186"/>
    </source>
</evidence>
<dbReference type="InterPro" id="IPR051948">
    <property type="entry name" value="Hsp70_co-chaperone_J-domain"/>
</dbReference>
<dbReference type="GO" id="GO:0005783">
    <property type="term" value="C:endoplasmic reticulum"/>
    <property type="evidence" value="ECO:0007669"/>
    <property type="project" value="TreeGrafter"/>
</dbReference>
<dbReference type="InParanoid" id="J4I0N3"/>
<dbReference type="AlphaFoldDB" id="J4I0N3"/>
<evidence type="ECO:0000259" key="3">
    <source>
        <dbReference type="PROSITE" id="PS50076"/>
    </source>
</evidence>
<dbReference type="SMART" id="SM00271">
    <property type="entry name" value="DnaJ"/>
    <property type="match status" value="1"/>
</dbReference>
<dbReference type="PRINTS" id="PR00625">
    <property type="entry name" value="JDOMAIN"/>
</dbReference>
<feature type="compositionally biased region" description="Polar residues" evidence="2">
    <location>
        <begin position="402"/>
        <end position="417"/>
    </location>
</feature>
<dbReference type="GeneID" id="24100123"/>
<keyword evidence="5" id="KW-1185">Reference proteome</keyword>
<evidence type="ECO:0000256" key="2">
    <source>
        <dbReference type="SAM" id="MobiDB-lite"/>
    </source>
</evidence>
<dbReference type="RefSeq" id="XP_012184495.1">
    <property type="nucleotide sequence ID" value="XM_012329105.1"/>
</dbReference>